<dbReference type="Proteomes" id="UP000324351">
    <property type="component" value="Unassembled WGS sequence"/>
</dbReference>
<keyword evidence="1" id="KW-0472">Membrane</keyword>
<protein>
    <recommendedName>
        <fullName evidence="4">Signal peptidase I</fullName>
    </recommendedName>
</protein>
<keyword evidence="1" id="KW-1133">Transmembrane helix</keyword>
<name>A0A5B1M2W1_9ACTN</name>
<keyword evidence="1" id="KW-0812">Transmembrane</keyword>
<organism evidence="2 3">
    <name type="scientific">Nocardioides antri</name>
    <dbReference type="NCBI Taxonomy" id="2607659"/>
    <lineage>
        <taxon>Bacteria</taxon>
        <taxon>Bacillati</taxon>
        <taxon>Actinomycetota</taxon>
        <taxon>Actinomycetes</taxon>
        <taxon>Propionibacteriales</taxon>
        <taxon>Nocardioidaceae</taxon>
        <taxon>Nocardioides</taxon>
    </lineage>
</organism>
<evidence type="ECO:0008006" key="4">
    <source>
        <dbReference type="Google" id="ProtNLM"/>
    </source>
</evidence>
<dbReference type="SUPFAM" id="SSF51306">
    <property type="entry name" value="LexA/Signal peptidase"/>
    <property type="match status" value="1"/>
</dbReference>
<proteinExistence type="predicted"/>
<dbReference type="InterPro" id="IPR036286">
    <property type="entry name" value="LexA/Signal_pep-like_sf"/>
</dbReference>
<dbReference type="InterPro" id="IPR013320">
    <property type="entry name" value="ConA-like_dom_sf"/>
</dbReference>
<keyword evidence="3" id="KW-1185">Reference proteome</keyword>
<dbReference type="GO" id="GO:0006465">
    <property type="term" value="P:signal peptide processing"/>
    <property type="evidence" value="ECO:0007669"/>
    <property type="project" value="InterPro"/>
</dbReference>
<feature type="transmembrane region" description="Helical" evidence="1">
    <location>
        <begin position="21"/>
        <end position="49"/>
    </location>
</feature>
<reference evidence="2 3" key="2">
    <citation type="submission" date="2019-09" db="EMBL/GenBank/DDBJ databases">
        <authorList>
            <person name="Jin C."/>
        </authorList>
    </citation>
    <scope>NUCLEOTIDE SEQUENCE [LARGE SCALE GENOMIC DNA]</scope>
    <source>
        <strain evidence="2 3">BN140041</strain>
    </source>
</reference>
<gene>
    <name evidence="2" type="ORF">F0U47_08840</name>
</gene>
<dbReference type="Gene3D" id="2.60.120.200">
    <property type="match status" value="1"/>
</dbReference>
<dbReference type="InterPro" id="IPR019533">
    <property type="entry name" value="Peptidase_S26"/>
</dbReference>
<evidence type="ECO:0000313" key="3">
    <source>
        <dbReference type="Proteomes" id="UP000324351"/>
    </source>
</evidence>
<sequence>MATATPGPAVGTAGSGARGALLGWATIVALVICRAGVAFFGTLVVAALLPVATSWQGYAVTSGSMEPHVSVGDVVLGRPMAPADDVALGRVFVFEDPADPSASRLLVHRVVDRHQGGRWVTAGDANADFDVEPAPRAAFLARAVVLVPLVGHPVNWWRDGRLGPLVVGGVAGGVALGIALTVRPPGTGGGGGGSVRHGRRRRTTSLRRSAAALPMVALAVTLVTAPALATASSAFTANTRNPGNSWAVGDVGLQPYNSAVVADTPYLYYYLDEASGPALADSSGNGRHGTAAAVAGYRRAGALPNNPGYSVDLAGGGRVVSGGTAWANPTTFSLELWFRTTSTAGGKLIGFESGTGSSSVSYDRHVTINTAGRLVFGDWTASPYRTITSPNRYNDGAWHHLVLAAVPQGSSQLGASMYVDGQLVASGVSSRVASYSGWWRVGQGRTASGLVTGFPGGVDQVAVYSSALPAGRVQAHYAAR</sequence>
<dbReference type="SUPFAM" id="SSF49899">
    <property type="entry name" value="Concanavalin A-like lectins/glucanases"/>
    <property type="match status" value="1"/>
</dbReference>
<evidence type="ECO:0000313" key="2">
    <source>
        <dbReference type="EMBL" id="KAA1427555.1"/>
    </source>
</evidence>
<comment type="caution">
    <text evidence="2">The sequence shown here is derived from an EMBL/GenBank/DDBJ whole genome shotgun (WGS) entry which is preliminary data.</text>
</comment>
<dbReference type="AlphaFoldDB" id="A0A5B1M2W1"/>
<accession>A0A5B1M2W1</accession>
<dbReference type="GO" id="GO:0004252">
    <property type="term" value="F:serine-type endopeptidase activity"/>
    <property type="evidence" value="ECO:0007669"/>
    <property type="project" value="InterPro"/>
</dbReference>
<evidence type="ECO:0000256" key="1">
    <source>
        <dbReference type="SAM" id="Phobius"/>
    </source>
</evidence>
<dbReference type="Pfam" id="PF13385">
    <property type="entry name" value="Laminin_G_3"/>
    <property type="match status" value="1"/>
</dbReference>
<feature type="transmembrane region" description="Helical" evidence="1">
    <location>
        <begin position="209"/>
        <end position="229"/>
    </location>
</feature>
<dbReference type="EMBL" id="VUJW01000003">
    <property type="protein sequence ID" value="KAA1427555.1"/>
    <property type="molecule type" value="Genomic_DNA"/>
</dbReference>
<dbReference type="CDD" id="cd06530">
    <property type="entry name" value="S26_SPase_I"/>
    <property type="match status" value="1"/>
</dbReference>
<dbReference type="RefSeq" id="WP_149749919.1">
    <property type="nucleotide sequence ID" value="NZ_VUJW01000003.1"/>
</dbReference>
<reference evidence="2 3" key="1">
    <citation type="submission" date="2019-09" db="EMBL/GenBank/DDBJ databases">
        <title>Nocardioides panacisoli sp. nov., isolated from the soil of a ginseng field.</title>
        <authorList>
            <person name="Cho C."/>
        </authorList>
    </citation>
    <scope>NUCLEOTIDE SEQUENCE [LARGE SCALE GENOMIC DNA]</scope>
    <source>
        <strain evidence="2 3">BN140041</strain>
    </source>
</reference>